<keyword evidence="7" id="KW-0175">Coiled coil</keyword>
<dbReference type="GO" id="GO:0000774">
    <property type="term" value="F:adenyl-nucleotide exchange factor activity"/>
    <property type="evidence" value="ECO:0007669"/>
    <property type="project" value="InterPro"/>
</dbReference>
<dbReference type="PROSITE" id="PS01071">
    <property type="entry name" value="GRPE"/>
    <property type="match status" value="1"/>
</dbReference>
<dbReference type="PANTHER" id="PTHR21237">
    <property type="entry name" value="GRPE PROTEIN"/>
    <property type="match status" value="1"/>
</dbReference>
<keyword evidence="6" id="KW-0143">Chaperone</keyword>
<reference evidence="8" key="1">
    <citation type="submission" date="2018-06" db="EMBL/GenBank/DDBJ databases">
        <authorList>
            <person name="Zhirakovskaya E."/>
        </authorList>
    </citation>
    <scope>NUCLEOTIDE SEQUENCE</scope>
</reference>
<name>A0A3B0V9I4_9ZZZZ</name>
<dbReference type="InterPro" id="IPR000740">
    <property type="entry name" value="GrpE"/>
</dbReference>
<keyword evidence="4" id="KW-0963">Cytoplasm</keyword>
<dbReference type="Pfam" id="PF01025">
    <property type="entry name" value="GrpE"/>
    <property type="match status" value="1"/>
</dbReference>
<comment type="subunit">
    <text evidence="3">Homodimer.</text>
</comment>
<dbReference type="GO" id="GO:0051087">
    <property type="term" value="F:protein-folding chaperone binding"/>
    <property type="evidence" value="ECO:0007669"/>
    <property type="project" value="InterPro"/>
</dbReference>
<dbReference type="NCBIfam" id="NF010748">
    <property type="entry name" value="PRK14150.1"/>
    <property type="match status" value="1"/>
</dbReference>
<dbReference type="GO" id="GO:0042803">
    <property type="term" value="F:protein homodimerization activity"/>
    <property type="evidence" value="ECO:0007669"/>
    <property type="project" value="InterPro"/>
</dbReference>
<evidence type="ECO:0000256" key="5">
    <source>
        <dbReference type="ARBA" id="ARBA00023016"/>
    </source>
</evidence>
<evidence type="ECO:0000256" key="2">
    <source>
        <dbReference type="ARBA" id="ARBA00009054"/>
    </source>
</evidence>
<comment type="subcellular location">
    <subcellularLocation>
        <location evidence="1">Cytoplasm</location>
    </subcellularLocation>
</comment>
<dbReference type="EMBL" id="UOEW01000037">
    <property type="protein sequence ID" value="VAW33539.1"/>
    <property type="molecule type" value="Genomic_DNA"/>
</dbReference>
<dbReference type="GO" id="GO:0051082">
    <property type="term" value="F:unfolded protein binding"/>
    <property type="evidence" value="ECO:0007669"/>
    <property type="project" value="TreeGrafter"/>
</dbReference>
<dbReference type="FunFam" id="2.30.22.10:FF:000001">
    <property type="entry name" value="Protein GrpE"/>
    <property type="match status" value="1"/>
</dbReference>
<dbReference type="SUPFAM" id="SSF58014">
    <property type="entry name" value="Coiled-coil domain of nucleotide exchange factor GrpE"/>
    <property type="match status" value="1"/>
</dbReference>
<comment type="similarity">
    <text evidence="2">Belongs to the GrpE family.</text>
</comment>
<dbReference type="Gene3D" id="3.90.20.20">
    <property type="match status" value="1"/>
</dbReference>
<dbReference type="InterPro" id="IPR009012">
    <property type="entry name" value="GrpE_head"/>
</dbReference>
<gene>
    <name evidence="8" type="ORF">MNBD_GAMMA01-1695</name>
</gene>
<proteinExistence type="inferred from homology"/>
<evidence type="ECO:0000256" key="7">
    <source>
        <dbReference type="SAM" id="Coils"/>
    </source>
</evidence>
<dbReference type="GO" id="GO:0006457">
    <property type="term" value="P:protein folding"/>
    <property type="evidence" value="ECO:0007669"/>
    <property type="project" value="InterPro"/>
</dbReference>
<organism evidence="8">
    <name type="scientific">hydrothermal vent metagenome</name>
    <dbReference type="NCBI Taxonomy" id="652676"/>
    <lineage>
        <taxon>unclassified sequences</taxon>
        <taxon>metagenomes</taxon>
        <taxon>ecological metagenomes</taxon>
    </lineage>
</organism>
<keyword evidence="5 8" id="KW-0346">Stress response</keyword>
<evidence type="ECO:0000256" key="1">
    <source>
        <dbReference type="ARBA" id="ARBA00004496"/>
    </source>
</evidence>
<protein>
    <submittedName>
        <fullName evidence="8">Heat shock protein GrpE</fullName>
    </submittedName>
</protein>
<dbReference type="SUPFAM" id="SSF51064">
    <property type="entry name" value="Head domain of nucleotide exchange factor GrpE"/>
    <property type="match status" value="1"/>
</dbReference>
<dbReference type="GO" id="GO:0005737">
    <property type="term" value="C:cytoplasm"/>
    <property type="evidence" value="ECO:0007669"/>
    <property type="project" value="UniProtKB-SubCell"/>
</dbReference>
<dbReference type="PRINTS" id="PR00773">
    <property type="entry name" value="GRPEPROTEIN"/>
</dbReference>
<evidence type="ECO:0000256" key="3">
    <source>
        <dbReference type="ARBA" id="ARBA00011738"/>
    </source>
</evidence>
<accession>A0A3B0V9I4</accession>
<dbReference type="HAMAP" id="MF_01151">
    <property type="entry name" value="GrpE"/>
    <property type="match status" value="1"/>
</dbReference>
<dbReference type="InterPro" id="IPR013805">
    <property type="entry name" value="GrpE_CC"/>
</dbReference>
<evidence type="ECO:0000256" key="6">
    <source>
        <dbReference type="ARBA" id="ARBA00023186"/>
    </source>
</evidence>
<dbReference type="AlphaFoldDB" id="A0A3B0V9I4"/>
<dbReference type="PANTHER" id="PTHR21237:SF23">
    <property type="entry name" value="GRPE PROTEIN HOMOLOG, MITOCHONDRIAL"/>
    <property type="match status" value="1"/>
</dbReference>
<evidence type="ECO:0000256" key="4">
    <source>
        <dbReference type="ARBA" id="ARBA00022490"/>
    </source>
</evidence>
<dbReference type="Gene3D" id="2.30.22.10">
    <property type="entry name" value="Head domain of nucleotide exchange factor GrpE"/>
    <property type="match status" value="1"/>
</dbReference>
<feature type="coiled-coil region" evidence="7">
    <location>
        <begin position="48"/>
        <end position="82"/>
    </location>
</feature>
<dbReference type="CDD" id="cd00446">
    <property type="entry name" value="GrpE"/>
    <property type="match status" value="1"/>
</dbReference>
<sequence>MSKKTEKKQAEIKAAVEEVMEKVNQPEDIAVEEVEAEVIDTEEMAKAEIDTDNEAANLKEEIMRLRAEMDNIRKRNARELDNLRKYSLDKFAKALIPVADSLDKALEVSNNDSCQITAEQLVEGTEMTQKVFLKVLADNGVEVMNPLNEKFNPEFHEAMTQVPNPDLQPNTIIDVFQKGYILNGRLIRPAMVVVSK</sequence>
<evidence type="ECO:0000313" key="8">
    <source>
        <dbReference type="EMBL" id="VAW33539.1"/>
    </source>
</evidence>